<feature type="transmembrane region" description="Helical" evidence="11">
    <location>
        <begin position="731"/>
        <end position="758"/>
    </location>
</feature>
<evidence type="ECO:0000256" key="9">
    <source>
        <dbReference type="ARBA" id="ARBA00023136"/>
    </source>
</evidence>
<evidence type="ECO:0000256" key="8">
    <source>
        <dbReference type="ARBA" id="ARBA00022989"/>
    </source>
</evidence>
<dbReference type="InterPro" id="IPR037675">
    <property type="entry name" value="PIG-O_N"/>
</dbReference>
<dbReference type="EMBL" id="UYWX01020762">
    <property type="protein sequence ID" value="VDM34093.1"/>
    <property type="molecule type" value="Genomic_DNA"/>
</dbReference>
<organism evidence="14">
    <name type="scientific">Hydatigena taeniaeformis</name>
    <name type="common">Feline tapeworm</name>
    <name type="synonym">Taenia taeniaeformis</name>
    <dbReference type="NCBI Taxonomy" id="6205"/>
    <lineage>
        <taxon>Eukaryota</taxon>
        <taxon>Metazoa</taxon>
        <taxon>Spiralia</taxon>
        <taxon>Lophotrochozoa</taxon>
        <taxon>Platyhelminthes</taxon>
        <taxon>Cestoda</taxon>
        <taxon>Eucestoda</taxon>
        <taxon>Cyclophyllidea</taxon>
        <taxon>Taeniidae</taxon>
        <taxon>Hydatigera</taxon>
    </lineage>
</organism>
<feature type="transmembrane region" description="Helical" evidence="11">
    <location>
        <begin position="963"/>
        <end position="990"/>
    </location>
</feature>
<protein>
    <submittedName>
        <fullName evidence="14">GPI ethanolamine phosphate transferase 3</fullName>
    </submittedName>
</protein>
<sequence length="999" mass="109436">MALIKAKQSHSGIVKLALLGLFSAISGIFIFSCGFLLIRSELTNTTSVSQHLQPEFNRVILLLVDGLYTGLLPSIDNTTRMPFLRSIVYQHTHSKNHFLAHFIADPPTTTMQRLKALLTGSMPTFMDAGSNFGGSELREDNILKQWALNGKKICFVGDQVWVELVPNWFLESHPLPAFNIKDLDTVDNAVKEYFLREIGRDKCDVLIGHMLGIDHCGHTFGRSHPEMDRKLAELDDFLGHLLPLLRPSDLLIAFGDHGMTATGDHGGDSAAEVDAALFAYTPSGFLRASTSTTASAGEITPLHEVEQVNLVPTLAALTGTPIPFSNLGIVITQLFNFAIVGPVNENFRQMFTYAKEYHNRFGLVTVPVEMERLIVRNSTQPCTFLSLDECLTAMRTLRATFRTHWTRMDAWHIALGFFLTLHALLAFLALDNDLGDPGLPCIFAALGAVALGLFKLSLSAFLLLTMASYWLGALWFRRHRHSISLGTLVSGLMMVVVILTSCSNSFVIQEAKVLSYFLQTVLVITYISLLRAARHVPMANTSILLCVGLLWAGRYLEVCREESPSTSVCVPLGTDGAEGNDPIVAWLLTSLSKLSGERLRRLTGPRLLIASTGLGAALLVHRRYLNSWGNLHVGGLTGTLLSLFAPLSALGLLFLWVLDALIASTHSGNYTAARFVALTPTFLTTLRITVARGLFLFGGALLLILIYRPLLVTVAVSAATSSRAQQWGGDGVYSSGLATVYTSWLLTGLVLPSLFILLVLLGDIYVWPCLGILVCLLLPPFYLLHCSRIPLSSQKTTEAQVVSQLHAASGWITATYACLLGEFGFYCLGHQPTFSSIAWEAAFAVLEGDHVVTATSTFLSATLVLAHTFAAHILVTAALPLLLLAPLHRLSNGPVGQSKLLLLLTKSETCSRALGVAFDRLFRRYLIVHFSLFTGHLLCAFLLRRHLMVWKIFTPRLVFSFCGLGVILLTTLVVRYLVVCCLHAAVIGILRQRLNKLNS</sequence>
<feature type="transmembrane region" description="Helical" evidence="11">
    <location>
        <begin position="764"/>
        <end position="784"/>
    </location>
</feature>
<proteinExistence type="inferred from homology"/>
<accession>A0A0R3X726</accession>
<feature type="transmembrane region" description="Helical" evidence="11">
    <location>
        <begin position="12"/>
        <end position="38"/>
    </location>
</feature>
<dbReference type="SUPFAM" id="SSF53649">
    <property type="entry name" value="Alkaline phosphatase-like"/>
    <property type="match status" value="1"/>
</dbReference>
<feature type="transmembrane region" description="Helical" evidence="11">
    <location>
        <begin position="410"/>
        <end position="430"/>
    </location>
</feature>
<evidence type="ECO:0000313" key="13">
    <source>
        <dbReference type="Proteomes" id="UP000274429"/>
    </source>
</evidence>
<keyword evidence="5" id="KW-0808">Transferase</keyword>
<feature type="transmembrane region" description="Helical" evidence="11">
    <location>
        <begin position="513"/>
        <end position="533"/>
    </location>
</feature>
<feature type="transmembrane region" description="Helical" evidence="11">
    <location>
        <begin position="670"/>
        <end position="688"/>
    </location>
</feature>
<dbReference type="GO" id="GO:0006506">
    <property type="term" value="P:GPI anchor biosynthetic process"/>
    <property type="evidence" value="ECO:0007669"/>
    <property type="project" value="UniProtKB-UniPathway"/>
</dbReference>
<evidence type="ECO:0000256" key="4">
    <source>
        <dbReference type="ARBA" id="ARBA00022502"/>
    </source>
</evidence>
<feature type="transmembrane region" description="Helical" evidence="11">
    <location>
        <begin position="483"/>
        <end position="507"/>
    </location>
</feature>
<reference evidence="12 13" key="2">
    <citation type="submission" date="2018-11" db="EMBL/GenBank/DDBJ databases">
        <authorList>
            <consortium name="Pathogen Informatics"/>
        </authorList>
    </citation>
    <scope>NUCLEOTIDE SEQUENCE [LARGE SCALE GENOMIC DNA]</scope>
</reference>
<feature type="transmembrane region" description="Helical" evidence="11">
    <location>
        <begin position="925"/>
        <end position="943"/>
    </location>
</feature>
<name>A0A0R3X726_HYDTA</name>
<dbReference type="CDD" id="cd16023">
    <property type="entry name" value="GPI_EPT_3"/>
    <property type="match status" value="1"/>
</dbReference>
<dbReference type="Proteomes" id="UP000274429">
    <property type="component" value="Unassembled WGS sequence"/>
</dbReference>
<feature type="transmembrane region" description="Helical" evidence="11">
    <location>
        <begin position="607"/>
        <end position="624"/>
    </location>
</feature>
<dbReference type="InterPro" id="IPR002591">
    <property type="entry name" value="Phosphodiest/P_Trfase"/>
</dbReference>
<keyword evidence="4" id="KW-0337">GPI-anchor biosynthesis</keyword>
<gene>
    <name evidence="12" type="ORF">TTAC_LOCUS9323</name>
</gene>
<evidence type="ECO:0000256" key="10">
    <source>
        <dbReference type="ARBA" id="ARBA00023180"/>
    </source>
</evidence>
<dbReference type="GO" id="GO:0005789">
    <property type="term" value="C:endoplasmic reticulum membrane"/>
    <property type="evidence" value="ECO:0007669"/>
    <property type="project" value="UniProtKB-SubCell"/>
</dbReference>
<dbReference type="Pfam" id="PF01663">
    <property type="entry name" value="Phosphodiest"/>
    <property type="match status" value="1"/>
</dbReference>
<evidence type="ECO:0000313" key="14">
    <source>
        <dbReference type="WBParaSite" id="TTAC_0000933801-mRNA-1"/>
    </source>
</evidence>
<feature type="transmembrane region" description="Helical" evidence="11">
    <location>
        <begin position="805"/>
        <end position="826"/>
    </location>
</feature>
<evidence type="ECO:0000256" key="6">
    <source>
        <dbReference type="ARBA" id="ARBA00022692"/>
    </source>
</evidence>
<dbReference type="STRING" id="6205.A0A0R3X726"/>
<dbReference type="WBParaSite" id="TTAC_0000933801-mRNA-1">
    <property type="protein sequence ID" value="TTAC_0000933801-mRNA-1"/>
    <property type="gene ID" value="TTAC_0000933801"/>
</dbReference>
<dbReference type="UniPathway" id="UPA00196"/>
<evidence type="ECO:0000313" key="12">
    <source>
        <dbReference type="EMBL" id="VDM34093.1"/>
    </source>
</evidence>
<keyword evidence="7" id="KW-0256">Endoplasmic reticulum</keyword>
<evidence type="ECO:0000256" key="2">
    <source>
        <dbReference type="ARBA" id="ARBA00004687"/>
    </source>
</evidence>
<dbReference type="GO" id="GO:0051377">
    <property type="term" value="F:mannose-ethanolamine phosphotransferase activity"/>
    <property type="evidence" value="ECO:0007669"/>
    <property type="project" value="InterPro"/>
</dbReference>
<evidence type="ECO:0000256" key="3">
    <source>
        <dbReference type="ARBA" id="ARBA00008695"/>
    </source>
</evidence>
<feature type="transmembrane region" description="Helical" evidence="11">
    <location>
        <begin position="694"/>
        <end position="719"/>
    </location>
</feature>
<feature type="transmembrane region" description="Helical" evidence="11">
    <location>
        <begin position="58"/>
        <end position="75"/>
    </location>
</feature>
<dbReference type="InterPro" id="IPR017850">
    <property type="entry name" value="Alkaline_phosphatase_core_sf"/>
</dbReference>
<evidence type="ECO:0000256" key="7">
    <source>
        <dbReference type="ARBA" id="ARBA00022824"/>
    </source>
</evidence>
<dbReference type="PANTHER" id="PTHR23071">
    <property type="entry name" value="PHOSPHATIDYLINOSITOL GLYCAN"/>
    <property type="match status" value="1"/>
</dbReference>
<keyword evidence="8 11" id="KW-1133">Transmembrane helix</keyword>
<comment type="similarity">
    <text evidence="3">Belongs to the PIGG/PIGN/PIGO family. PIGO subfamily.</text>
</comment>
<evidence type="ECO:0000256" key="5">
    <source>
        <dbReference type="ARBA" id="ARBA00022679"/>
    </source>
</evidence>
<dbReference type="Gene3D" id="3.40.720.10">
    <property type="entry name" value="Alkaline Phosphatase, subunit A"/>
    <property type="match status" value="1"/>
</dbReference>
<feature type="transmembrane region" description="Helical" evidence="11">
    <location>
        <begin position="858"/>
        <end position="884"/>
    </location>
</feature>
<keyword evidence="6 11" id="KW-0812">Transmembrane</keyword>
<dbReference type="AlphaFoldDB" id="A0A0R3X726"/>
<keyword evidence="9 11" id="KW-0472">Membrane</keyword>
<evidence type="ECO:0000256" key="1">
    <source>
        <dbReference type="ARBA" id="ARBA00004477"/>
    </source>
</evidence>
<comment type="subcellular location">
    <subcellularLocation>
        <location evidence="1">Endoplasmic reticulum membrane</location>
        <topology evidence="1">Multi-pass membrane protein</topology>
    </subcellularLocation>
</comment>
<keyword evidence="13" id="KW-1185">Reference proteome</keyword>
<keyword evidence="10" id="KW-0325">Glycoprotein</keyword>
<evidence type="ECO:0000256" key="11">
    <source>
        <dbReference type="SAM" id="Phobius"/>
    </source>
</evidence>
<dbReference type="OrthoDB" id="272139at2759"/>
<feature type="transmembrane region" description="Helical" evidence="11">
    <location>
        <begin position="442"/>
        <end position="471"/>
    </location>
</feature>
<comment type="pathway">
    <text evidence="2">Glycolipid biosynthesis; glycosylphosphatidylinositol-anchor biosynthesis.</text>
</comment>
<dbReference type="InterPro" id="IPR039524">
    <property type="entry name" value="PIGO/GPI13"/>
</dbReference>
<feature type="transmembrane region" description="Helical" evidence="11">
    <location>
        <begin position="636"/>
        <end position="658"/>
    </location>
</feature>
<reference evidence="14" key="1">
    <citation type="submission" date="2017-02" db="UniProtKB">
        <authorList>
            <consortium name="WormBaseParasite"/>
        </authorList>
    </citation>
    <scope>IDENTIFICATION</scope>
</reference>
<dbReference type="PROSITE" id="PS51257">
    <property type="entry name" value="PROKAR_LIPOPROTEIN"/>
    <property type="match status" value="1"/>
</dbReference>
<dbReference type="PANTHER" id="PTHR23071:SF1">
    <property type="entry name" value="GPI ETHANOLAMINE PHOSPHATE TRANSFERASE 3"/>
    <property type="match status" value="1"/>
</dbReference>